<protein>
    <submittedName>
        <fullName evidence="2">Uncharacterized protein LOC114344450</fullName>
    </submittedName>
</protein>
<name>A0A6P7GY84_DIAVI</name>
<accession>A0A6P7GY84</accession>
<gene>
    <name evidence="2" type="primary">LOC114344450</name>
</gene>
<reference evidence="2" key="1">
    <citation type="submission" date="2025-08" db="UniProtKB">
        <authorList>
            <consortium name="RefSeq"/>
        </authorList>
    </citation>
    <scope>IDENTIFICATION</scope>
    <source>
        <tissue evidence="2">Whole insect</tissue>
    </source>
</reference>
<dbReference type="InParanoid" id="A0A6P7GY84"/>
<dbReference type="RefSeq" id="XP_028151082.1">
    <property type="nucleotide sequence ID" value="XM_028295281.1"/>
</dbReference>
<organism evidence="2">
    <name type="scientific">Diabrotica virgifera virgifera</name>
    <name type="common">western corn rootworm</name>
    <dbReference type="NCBI Taxonomy" id="50390"/>
    <lineage>
        <taxon>Eukaryota</taxon>
        <taxon>Metazoa</taxon>
        <taxon>Ecdysozoa</taxon>
        <taxon>Arthropoda</taxon>
        <taxon>Hexapoda</taxon>
        <taxon>Insecta</taxon>
        <taxon>Pterygota</taxon>
        <taxon>Neoptera</taxon>
        <taxon>Endopterygota</taxon>
        <taxon>Coleoptera</taxon>
        <taxon>Polyphaga</taxon>
        <taxon>Cucujiformia</taxon>
        <taxon>Chrysomeloidea</taxon>
        <taxon>Chrysomelidae</taxon>
        <taxon>Galerucinae</taxon>
        <taxon>Diabroticina</taxon>
        <taxon>Diabroticites</taxon>
        <taxon>Diabrotica</taxon>
    </lineage>
</organism>
<feature type="compositionally biased region" description="Polar residues" evidence="1">
    <location>
        <begin position="164"/>
        <end position="174"/>
    </location>
</feature>
<feature type="compositionally biased region" description="Basic and acidic residues" evidence="1">
    <location>
        <begin position="148"/>
        <end position="162"/>
    </location>
</feature>
<feature type="region of interest" description="Disordered" evidence="1">
    <location>
        <begin position="143"/>
        <end position="174"/>
    </location>
</feature>
<dbReference type="AlphaFoldDB" id="A0A6P7GY84"/>
<sequence length="174" mass="19746">MYAETCERIKRENNIIVFGLPELNATSHSDMANTLEILNLLNIGKEVQISSVSRIGKPVHGKNRPIRAEMSKKYIVRDILRNKNNLCRKAYPNISIKADQTPLQMQELNNLRKELDSLKRDGKSVTIRYINNVPKIVAANENVNSSKISRDEEISPPRDRGSKSSKNTTTSQEK</sequence>
<evidence type="ECO:0000313" key="2">
    <source>
        <dbReference type="RefSeq" id="XP_028151082.1"/>
    </source>
</evidence>
<evidence type="ECO:0000256" key="1">
    <source>
        <dbReference type="SAM" id="MobiDB-lite"/>
    </source>
</evidence>
<proteinExistence type="predicted"/>